<protein>
    <submittedName>
        <fullName evidence="1">Uncharacterized protein</fullName>
    </submittedName>
</protein>
<sequence>MKYSTYSRPQYLPLSKSSKEYSDERLIGHFLPLSVAELHLRYRERIKMKQFRLMKYQLFNASPKSESVLIILKRLLTTKQETRLAEHNGPPEMKQWQIRTPSSLNECDNGSTRRTVRYLVNVGHQVEGILTQEF</sequence>
<dbReference type="EMBL" id="BMAW01068297">
    <property type="protein sequence ID" value="GFT63737.1"/>
    <property type="molecule type" value="Genomic_DNA"/>
</dbReference>
<reference evidence="1" key="1">
    <citation type="submission" date="2020-08" db="EMBL/GenBank/DDBJ databases">
        <title>Multicomponent nature underlies the extraordinary mechanical properties of spider dragline silk.</title>
        <authorList>
            <person name="Kono N."/>
            <person name="Nakamura H."/>
            <person name="Mori M."/>
            <person name="Yoshida Y."/>
            <person name="Ohtoshi R."/>
            <person name="Malay A.D."/>
            <person name="Moran D.A.P."/>
            <person name="Tomita M."/>
            <person name="Numata K."/>
            <person name="Arakawa K."/>
        </authorList>
    </citation>
    <scope>NUCLEOTIDE SEQUENCE</scope>
</reference>
<organism evidence="1 2">
    <name type="scientific">Nephila pilipes</name>
    <name type="common">Giant wood spider</name>
    <name type="synonym">Nephila maculata</name>
    <dbReference type="NCBI Taxonomy" id="299642"/>
    <lineage>
        <taxon>Eukaryota</taxon>
        <taxon>Metazoa</taxon>
        <taxon>Ecdysozoa</taxon>
        <taxon>Arthropoda</taxon>
        <taxon>Chelicerata</taxon>
        <taxon>Arachnida</taxon>
        <taxon>Araneae</taxon>
        <taxon>Araneomorphae</taxon>
        <taxon>Entelegynae</taxon>
        <taxon>Araneoidea</taxon>
        <taxon>Nephilidae</taxon>
        <taxon>Nephila</taxon>
    </lineage>
</organism>
<evidence type="ECO:0000313" key="1">
    <source>
        <dbReference type="EMBL" id="GFT63737.1"/>
    </source>
</evidence>
<dbReference type="Proteomes" id="UP000887013">
    <property type="component" value="Unassembled WGS sequence"/>
</dbReference>
<proteinExistence type="predicted"/>
<evidence type="ECO:0000313" key="2">
    <source>
        <dbReference type="Proteomes" id="UP000887013"/>
    </source>
</evidence>
<comment type="caution">
    <text evidence="1">The sequence shown here is derived from an EMBL/GenBank/DDBJ whole genome shotgun (WGS) entry which is preliminary data.</text>
</comment>
<dbReference type="AlphaFoldDB" id="A0A8X6PGT9"/>
<accession>A0A8X6PGT9</accession>
<keyword evidence="2" id="KW-1185">Reference proteome</keyword>
<name>A0A8X6PGT9_NEPPI</name>
<gene>
    <name evidence="1" type="ORF">NPIL_166271</name>
</gene>